<proteinExistence type="predicted"/>
<keyword evidence="3" id="KW-1185">Reference proteome</keyword>
<dbReference type="RefSeq" id="WP_158067534.1">
    <property type="nucleotide sequence ID" value="NZ_CP042829.1"/>
</dbReference>
<accession>A0ABX6C5Q1</accession>
<sequence>MADRIEREIEELLAKLETELPEGGRQPISLEERRRRRRPRRSLPRLSLPALDPARLLLAGAGTMIAGLFLSMFWSPLIWVSFAGVVVFIGAFLLSFRSRPIGSIGRSRPRRVYWRDRYIDYGPPEHSSRFRNPFRRR</sequence>
<evidence type="ECO:0000313" key="2">
    <source>
        <dbReference type="EMBL" id="QFG03580.1"/>
    </source>
</evidence>
<name>A0ABX6C5Q1_9CHLR</name>
<gene>
    <name evidence="2" type="ORF">Tbon_09805</name>
</gene>
<dbReference type="Proteomes" id="UP000326331">
    <property type="component" value="Chromosome"/>
</dbReference>
<keyword evidence="1" id="KW-0812">Transmembrane</keyword>
<reference evidence="2 3" key="1">
    <citation type="submission" date="2019-10" db="EMBL/GenBank/DDBJ databases">
        <title>Thermopilla bonchosmolovskayae gen. nov., sp. nov., a moderately thermophilic Chloroflexi bacterium from a Chukotka hot spring (Arctic, Russia), representing a novel classis Thermopillaia, which include previously uncultivated lineage OLB14.</title>
        <authorList>
            <person name="Kochetkova T.V."/>
            <person name="Zayulina K.S."/>
            <person name="Zhigarkov V.S."/>
            <person name="Minaev N.V."/>
            <person name="Novikov A."/>
            <person name="Toshchakov S.V."/>
            <person name="Elcheninov A.G."/>
            <person name="Kublanov I.V."/>
        </authorList>
    </citation>
    <scope>NUCLEOTIDE SEQUENCE [LARGE SCALE GENOMIC DNA]</scope>
    <source>
        <strain evidence="2 3">3753O</strain>
    </source>
</reference>
<organism evidence="2 3">
    <name type="scientific">Tepidiforma bonchosmolovskayae</name>
    <dbReference type="NCBI Taxonomy" id="2601677"/>
    <lineage>
        <taxon>Bacteria</taxon>
        <taxon>Bacillati</taxon>
        <taxon>Chloroflexota</taxon>
        <taxon>Tepidiformia</taxon>
        <taxon>Tepidiformales</taxon>
        <taxon>Tepidiformaceae</taxon>
        <taxon>Tepidiforma</taxon>
    </lineage>
</organism>
<feature type="transmembrane region" description="Helical" evidence="1">
    <location>
        <begin position="76"/>
        <end position="96"/>
    </location>
</feature>
<evidence type="ECO:0000313" key="3">
    <source>
        <dbReference type="Proteomes" id="UP000326331"/>
    </source>
</evidence>
<dbReference type="EMBL" id="CP042829">
    <property type="protein sequence ID" value="QFG03580.1"/>
    <property type="molecule type" value="Genomic_DNA"/>
</dbReference>
<protein>
    <recommendedName>
        <fullName evidence="4">DUF3040 domain-containing protein</fullName>
    </recommendedName>
</protein>
<feature type="transmembrane region" description="Helical" evidence="1">
    <location>
        <begin position="43"/>
        <end position="70"/>
    </location>
</feature>
<keyword evidence="1" id="KW-1133">Transmembrane helix</keyword>
<evidence type="ECO:0008006" key="4">
    <source>
        <dbReference type="Google" id="ProtNLM"/>
    </source>
</evidence>
<evidence type="ECO:0000256" key="1">
    <source>
        <dbReference type="SAM" id="Phobius"/>
    </source>
</evidence>
<keyword evidence="1" id="KW-0472">Membrane</keyword>